<evidence type="ECO:0000313" key="2">
    <source>
        <dbReference type="Proteomes" id="UP001221189"/>
    </source>
</evidence>
<dbReference type="InterPro" id="IPR032556">
    <property type="entry name" value="DUF4936"/>
</dbReference>
<evidence type="ECO:0000313" key="1">
    <source>
        <dbReference type="EMBL" id="MDC8773153.1"/>
    </source>
</evidence>
<protein>
    <submittedName>
        <fullName evidence="1">DUF4936 family protein</fullName>
    </submittedName>
</protein>
<organism evidence="1 2">
    <name type="scientific">Roseateles albus</name>
    <dbReference type="NCBI Taxonomy" id="2987525"/>
    <lineage>
        <taxon>Bacteria</taxon>
        <taxon>Pseudomonadati</taxon>
        <taxon>Pseudomonadota</taxon>
        <taxon>Betaproteobacteria</taxon>
        <taxon>Burkholderiales</taxon>
        <taxon>Sphaerotilaceae</taxon>
        <taxon>Roseateles</taxon>
    </lineage>
</organism>
<dbReference type="EMBL" id="JAQQXT010000010">
    <property type="protein sequence ID" value="MDC8773153.1"/>
    <property type="molecule type" value="Genomic_DNA"/>
</dbReference>
<dbReference type="Pfam" id="PF16290">
    <property type="entry name" value="DUF4936"/>
    <property type="match status" value="1"/>
</dbReference>
<gene>
    <name evidence="1" type="ORF">PRZ03_16315</name>
</gene>
<accession>A0ABT5KGW8</accession>
<proteinExistence type="predicted"/>
<keyword evidence="2" id="KW-1185">Reference proteome</keyword>
<name>A0ABT5KGW8_9BURK</name>
<sequence>MSVEIYVYYKVLDANLDAALRAFEQALLGLSGPCPRLLRREGNAAGEQTWMEIHGGANAQADEQRLAVAMSPYLSGIRHTERFMPLR</sequence>
<dbReference type="Proteomes" id="UP001221189">
    <property type="component" value="Unassembled WGS sequence"/>
</dbReference>
<reference evidence="1 2" key="1">
    <citation type="submission" date="2022-10" db="EMBL/GenBank/DDBJ databases">
        <title>Paucibacter sp. hw1 Genome sequencing.</title>
        <authorList>
            <person name="Park S."/>
        </authorList>
    </citation>
    <scope>NUCLEOTIDE SEQUENCE [LARGE SCALE GENOMIC DNA]</scope>
    <source>
        <strain evidence="2">hw1</strain>
    </source>
</reference>
<comment type="caution">
    <text evidence="1">The sequence shown here is derived from an EMBL/GenBank/DDBJ whole genome shotgun (WGS) entry which is preliminary data.</text>
</comment>
<dbReference type="RefSeq" id="WP_273601325.1">
    <property type="nucleotide sequence ID" value="NZ_JAQQXT010000010.1"/>
</dbReference>